<dbReference type="EMBL" id="WUAV01000005">
    <property type="protein sequence ID" value="KAF1750524.1"/>
    <property type="molecule type" value="Genomic_DNA"/>
</dbReference>
<evidence type="ECO:0000313" key="2">
    <source>
        <dbReference type="Proteomes" id="UP000483820"/>
    </source>
</evidence>
<dbReference type="AlphaFoldDB" id="A0A6A5G7I0"/>
<protein>
    <submittedName>
        <fullName evidence="1">Uncharacterized protein</fullName>
    </submittedName>
</protein>
<gene>
    <name evidence="1" type="ORF">GCK72_017074</name>
</gene>
<dbReference type="GeneID" id="78776473"/>
<organism evidence="1 2">
    <name type="scientific">Caenorhabditis remanei</name>
    <name type="common">Caenorhabditis vulgaris</name>
    <dbReference type="NCBI Taxonomy" id="31234"/>
    <lineage>
        <taxon>Eukaryota</taxon>
        <taxon>Metazoa</taxon>
        <taxon>Ecdysozoa</taxon>
        <taxon>Nematoda</taxon>
        <taxon>Chromadorea</taxon>
        <taxon>Rhabditida</taxon>
        <taxon>Rhabditina</taxon>
        <taxon>Rhabditomorpha</taxon>
        <taxon>Rhabditoidea</taxon>
        <taxon>Rhabditidae</taxon>
        <taxon>Peloderinae</taxon>
        <taxon>Caenorhabditis</taxon>
    </lineage>
</organism>
<reference evidence="1 2" key="1">
    <citation type="submission" date="2019-12" db="EMBL/GenBank/DDBJ databases">
        <title>Chromosome-level assembly of the Caenorhabditis remanei genome.</title>
        <authorList>
            <person name="Teterina A.A."/>
            <person name="Willis J.H."/>
            <person name="Phillips P.C."/>
        </authorList>
    </citation>
    <scope>NUCLEOTIDE SEQUENCE [LARGE SCALE GENOMIC DNA]</scope>
    <source>
        <strain evidence="1 2">PX506</strain>
        <tissue evidence="1">Whole organism</tissue>
    </source>
</reference>
<dbReference type="Proteomes" id="UP000483820">
    <property type="component" value="Chromosome V"/>
</dbReference>
<dbReference type="KEGG" id="crq:GCK72_017074"/>
<accession>A0A6A5G7I0</accession>
<evidence type="ECO:0000313" key="1">
    <source>
        <dbReference type="EMBL" id="KAF1750524.1"/>
    </source>
</evidence>
<proteinExistence type="predicted"/>
<dbReference type="CTD" id="78776473"/>
<sequence length="72" mass="8037">MLTQKSQGFWSKQSTSFCNNPEFVKDKKIVISVTEEQIVTSVDNSARAESDIQPGQYSLESVVNSMHWALVG</sequence>
<comment type="caution">
    <text evidence="1">The sequence shown here is derived from an EMBL/GenBank/DDBJ whole genome shotgun (WGS) entry which is preliminary data.</text>
</comment>
<name>A0A6A5G7I0_CAERE</name>
<dbReference type="RefSeq" id="XP_053580780.1">
    <property type="nucleotide sequence ID" value="XM_053731867.1"/>
</dbReference>